<dbReference type="InterPro" id="IPR011990">
    <property type="entry name" value="TPR-like_helical_dom_sf"/>
</dbReference>
<gene>
    <name evidence="10" type="ORF">PACLA_8A070951</name>
</gene>
<dbReference type="EMBL" id="CACRXK020012458">
    <property type="protein sequence ID" value="CAB4023347.1"/>
    <property type="molecule type" value="Genomic_DNA"/>
</dbReference>
<dbReference type="PANTHER" id="PTHR14920:SF0">
    <property type="entry name" value="WD REPEAT DOMAIN 19"/>
    <property type="match status" value="1"/>
</dbReference>
<dbReference type="GO" id="GO:0060271">
    <property type="term" value="P:cilium assembly"/>
    <property type="evidence" value="ECO:0007669"/>
    <property type="project" value="TreeGrafter"/>
</dbReference>
<evidence type="ECO:0000259" key="8">
    <source>
        <dbReference type="Pfam" id="PF15911"/>
    </source>
</evidence>
<keyword evidence="2" id="KW-0853">WD repeat</keyword>
<evidence type="ECO:0000313" key="11">
    <source>
        <dbReference type="Proteomes" id="UP001152795"/>
    </source>
</evidence>
<dbReference type="PANTHER" id="PTHR14920">
    <property type="entry name" value="OSMOTIC AVOIDANCE ABNORMAL PROTEIN 1/WD REPEAT MEMBRANE PROTEIN"/>
    <property type="match status" value="1"/>
</dbReference>
<accession>A0A7D9J7F5</accession>
<dbReference type="FunFam" id="1.25.40.470:FF:000009">
    <property type="entry name" value="WD repeat-containing protein 19 isoform X1"/>
    <property type="match status" value="1"/>
</dbReference>
<dbReference type="OrthoDB" id="6017534at2759"/>
<feature type="domain" description="IF140/IFT172/WDR19 TPR" evidence="9">
    <location>
        <begin position="65"/>
        <end position="207"/>
    </location>
</feature>
<dbReference type="GO" id="GO:0035721">
    <property type="term" value="P:intraciliary retrograde transport"/>
    <property type="evidence" value="ECO:0007669"/>
    <property type="project" value="InterPro"/>
</dbReference>
<keyword evidence="7" id="KW-0966">Cell projection</keyword>
<dbReference type="SUPFAM" id="SSF48452">
    <property type="entry name" value="TPR-like"/>
    <property type="match status" value="1"/>
</dbReference>
<evidence type="ECO:0000256" key="1">
    <source>
        <dbReference type="ARBA" id="ARBA00004138"/>
    </source>
</evidence>
<comment type="caution">
    <text evidence="10">The sequence shown here is derived from an EMBL/GenBank/DDBJ whole genome shotgun (WGS) entry which is preliminary data.</text>
</comment>
<evidence type="ECO:0000256" key="3">
    <source>
        <dbReference type="ARBA" id="ARBA00022737"/>
    </source>
</evidence>
<dbReference type="Gene3D" id="1.25.40.470">
    <property type="match status" value="2"/>
</dbReference>
<dbReference type="Pfam" id="PF15911">
    <property type="entry name" value="Beta-prop_WDR19_2nd"/>
    <property type="match status" value="1"/>
</dbReference>
<evidence type="ECO:0000259" key="9">
    <source>
        <dbReference type="Pfam" id="PF24762"/>
    </source>
</evidence>
<keyword evidence="5" id="KW-0802">TPR repeat</keyword>
<protein>
    <submittedName>
        <fullName evidence="10">WD repeat-containing 19-like</fullName>
    </submittedName>
</protein>
<dbReference type="FunFam" id="1.25.40.470:FF:000006">
    <property type="entry name" value="WD repeat-containing protein 19 isoform X1"/>
    <property type="match status" value="1"/>
</dbReference>
<dbReference type="Proteomes" id="UP001152795">
    <property type="component" value="Unassembled WGS sequence"/>
</dbReference>
<dbReference type="AlphaFoldDB" id="A0A7D9J7F5"/>
<evidence type="ECO:0000256" key="7">
    <source>
        <dbReference type="ARBA" id="ARBA00023273"/>
    </source>
</evidence>
<keyword evidence="11" id="KW-1185">Reference proteome</keyword>
<keyword evidence="6" id="KW-0969">Cilium</keyword>
<dbReference type="InterPro" id="IPR040379">
    <property type="entry name" value="WDR19/dyf-2"/>
</dbReference>
<dbReference type="GO" id="GO:0005929">
    <property type="term" value="C:cilium"/>
    <property type="evidence" value="ECO:0007669"/>
    <property type="project" value="UniProtKB-SubCell"/>
</dbReference>
<dbReference type="GO" id="GO:0008104">
    <property type="term" value="P:intracellular protein localization"/>
    <property type="evidence" value="ECO:0007669"/>
    <property type="project" value="UniProtKB-ARBA"/>
</dbReference>
<evidence type="ECO:0000313" key="10">
    <source>
        <dbReference type="EMBL" id="CAB4023347.1"/>
    </source>
</evidence>
<name>A0A7D9J7F5_PARCT</name>
<dbReference type="GO" id="GO:0030991">
    <property type="term" value="C:intraciliary transport particle A"/>
    <property type="evidence" value="ECO:0007669"/>
    <property type="project" value="TreeGrafter"/>
</dbReference>
<sequence>MTGTTKLPFAHFPLILHNGELTCQTQSGKTTNVRLTSHSFLEKPQDVAVSELVTSFKQCLALKRFNEAWAICRVVDKKDIWMELAKSALEHLEIGLAIKVFRKMEDVAMVLSLDEIQDVEDKNLLSGYIAMFMENYNLAQELFMASTNPSAALEMRRDLLNWDQALELAKSLAPDQIPFISREYAQQLEFTGDYGNALLHYEKGITKLPEEQDHDDACLGGVARMSIRMGDIRRGVGLATNSSSRQLKKECASILENIKQYGESAVLYEKAEYWDKAAAVYIKTKNWNKVGSLLPHVSSPKLHIQYAKAKEADGRYKEAAKAYEAAKDYDNVIRIYLDYLQNPEEAVRVVKETQSVEGAKMVAKFFQNLGDFSSAIQFLVLSKCNDEAFQMAQAHNQMEQYAEIIGDDCTPDDYSSMALHFEQKKQHFLAGKFFSKAGQYNKALKHLLKCPSSEESQAIELAIETVGLAKDDALTHQLIDYLMGEVDGIPKDAKYVFRIYMALQQYREAAKTAIIIAREDQSAGNYRNAHDVLFGMYQELLQHKIKIPTEMKQNLMILHSYILVKVHVKRGDHLKGARMLIRVSNNISKFPARK</sequence>
<dbReference type="InterPro" id="IPR056168">
    <property type="entry name" value="TPR_IF140/IFT172/WDR19"/>
</dbReference>
<dbReference type="Pfam" id="PF24762">
    <property type="entry name" value="TPR_IF140-IFT172"/>
    <property type="match status" value="2"/>
</dbReference>
<keyword evidence="3" id="KW-0677">Repeat</keyword>
<comment type="subcellular location">
    <subcellularLocation>
        <location evidence="1">Cell projection</location>
        <location evidence="1">Cilium</location>
    </subcellularLocation>
</comment>
<keyword evidence="4" id="KW-0970">Cilium biogenesis/degradation</keyword>
<evidence type="ECO:0000256" key="4">
    <source>
        <dbReference type="ARBA" id="ARBA00022794"/>
    </source>
</evidence>
<evidence type="ECO:0000256" key="2">
    <source>
        <dbReference type="ARBA" id="ARBA00022574"/>
    </source>
</evidence>
<feature type="domain" description="WDR19 WD40 repeat" evidence="8">
    <location>
        <begin position="3"/>
        <end position="38"/>
    </location>
</feature>
<feature type="domain" description="IF140/IFT172/WDR19 TPR" evidence="9">
    <location>
        <begin position="247"/>
        <end position="450"/>
    </location>
</feature>
<proteinExistence type="predicted"/>
<evidence type="ECO:0000256" key="5">
    <source>
        <dbReference type="ARBA" id="ARBA00022803"/>
    </source>
</evidence>
<organism evidence="10 11">
    <name type="scientific">Paramuricea clavata</name>
    <name type="common">Red gorgonian</name>
    <name type="synonym">Violescent sea-whip</name>
    <dbReference type="NCBI Taxonomy" id="317549"/>
    <lineage>
        <taxon>Eukaryota</taxon>
        <taxon>Metazoa</taxon>
        <taxon>Cnidaria</taxon>
        <taxon>Anthozoa</taxon>
        <taxon>Octocorallia</taxon>
        <taxon>Malacalcyonacea</taxon>
        <taxon>Plexauridae</taxon>
        <taxon>Paramuricea</taxon>
    </lineage>
</organism>
<reference evidence="10" key="1">
    <citation type="submission" date="2020-04" db="EMBL/GenBank/DDBJ databases">
        <authorList>
            <person name="Alioto T."/>
            <person name="Alioto T."/>
            <person name="Gomez Garrido J."/>
        </authorList>
    </citation>
    <scope>NUCLEOTIDE SEQUENCE</scope>
    <source>
        <strain evidence="10">A484AB</strain>
    </source>
</reference>
<dbReference type="InterPro" id="IPR039468">
    <property type="entry name" value="WDR19_WD40_rpt"/>
</dbReference>
<evidence type="ECO:0000256" key="6">
    <source>
        <dbReference type="ARBA" id="ARBA00023069"/>
    </source>
</evidence>